<comment type="caution">
    <text evidence="2">The sequence shown here is derived from an EMBL/GenBank/DDBJ whole genome shotgun (WGS) entry which is preliminary data.</text>
</comment>
<dbReference type="RefSeq" id="WP_289320603.1">
    <property type="nucleotide sequence ID" value="NZ_JAUCEY010000008.1"/>
</dbReference>
<dbReference type="Proteomes" id="UP001234602">
    <property type="component" value="Unassembled WGS sequence"/>
</dbReference>
<sequence length="97" mass="11149">MSNEEFTRLRIKDLHYDSITSMYFLEFLGKGNKRRQIPLKEKGMNSIRMFRSARGIEDIDAAQGVDPLLKTHTVSAYSPSYLSQYLTKAIKESGLPF</sequence>
<dbReference type="GO" id="GO:0015074">
    <property type="term" value="P:DNA integration"/>
    <property type="evidence" value="ECO:0007669"/>
    <property type="project" value="InterPro"/>
</dbReference>
<reference evidence="2" key="1">
    <citation type="submission" date="2023-06" db="EMBL/GenBank/DDBJ databases">
        <title>Comparative genomics of Bacillaceae isolates and their secondary metabolite potential.</title>
        <authorList>
            <person name="Song L."/>
            <person name="Nielsen L.J."/>
            <person name="Mohite O."/>
            <person name="Xu X."/>
            <person name="Weber T."/>
            <person name="Kovacs A.T."/>
        </authorList>
    </citation>
    <scope>NUCLEOTIDE SEQUENCE</scope>
    <source>
        <strain evidence="2">D8_B_37</strain>
    </source>
</reference>
<dbReference type="Gene3D" id="1.10.443.10">
    <property type="entry name" value="Intergrase catalytic core"/>
    <property type="match status" value="1"/>
</dbReference>
<evidence type="ECO:0000313" key="3">
    <source>
        <dbReference type="Proteomes" id="UP001234602"/>
    </source>
</evidence>
<organism evidence="2 3">
    <name type="scientific">Peribacillus simplex</name>
    <dbReference type="NCBI Taxonomy" id="1478"/>
    <lineage>
        <taxon>Bacteria</taxon>
        <taxon>Bacillati</taxon>
        <taxon>Bacillota</taxon>
        <taxon>Bacilli</taxon>
        <taxon>Bacillales</taxon>
        <taxon>Bacillaceae</taxon>
        <taxon>Peribacillus</taxon>
    </lineage>
</organism>
<dbReference type="EMBL" id="JAUCEY010000008">
    <property type="protein sequence ID" value="MDM5454216.1"/>
    <property type="molecule type" value="Genomic_DNA"/>
</dbReference>
<evidence type="ECO:0000313" key="2">
    <source>
        <dbReference type="EMBL" id="MDM5454216.1"/>
    </source>
</evidence>
<dbReference type="SUPFAM" id="SSF56349">
    <property type="entry name" value="DNA breaking-rejoining enzymes"/>
    <property type="match status" value="1"/>
</dbReference>
<name>A0AAW7IGH8_9BACI</name>
<proteinExistence type="predicted"/>
<dbReference type="InterPro" id="IPR013762">
    <property type="entry name" value="Integrase-like_cat_sf"/>
</dbReference>
<accession>A0AAW7IGH8</accession>
<gene>
    <name evidence="2" type="ORF">QUF89_18980</name>
</gene>
<evidence type="ECO:0000256" key="1">
    <source>
        <dbReference type="ARBA" id="ARBA00023172"/>
    </source>
</evidence>
<dbReference type="AlphaFoldDB" id="A0AAW7IGH8"/>
<dbReference type="GO" id="GO:0003677">
    <property type="term" value="F:DNA binding"/>
    <property type="evidence" value="ECO:0007669"/>
    <property type="project" value="InterPro"/>
</dbReference>
<dbReference type="InterPro" id="IPR011010">
    <property type="entry name" value="DNA_brk_join_enz"/>
</dbReference>
<dbReference type="GO" id="GO:0006310">
    <property type="term" value="P:DNA recombination"/>
    <property type="evidence" value="ECO:0007669"/>
    <property type="project" value="UniProtKB-KW"/>
</dbReference>
<protein>
    <submittedName>
        <fullName evidence="2">Uncharacterized protein</fullName>
    </submittedName>
</protein>
<keyword evidence="1" id="KW-0233">DNA recombination</keyword>